<feature type="DNA-binding region" description="Homeobox" evidence="7">
    <location>
        <begin position="237"/>
        <end position="296"/>
    </location>
</feature>
<dbReference type="Gene3D" id="1.10.10.60">
    <property type="entry name" value="Homeodomain-like"/>
    <property type="match status" value="1"/>
</dbReference>
<dbReference type="InterPro" id="IPR020479">
    <property type="entry name" value="HD_metazoa"/>
</dbReference>
<dbReference type="SMART" id="SM00389">
    <property type="entry name" value="HOX"/>
    <property type="match status" value="1"/>
</dbReference>
<feature type="region of interest" description="Disordered" evidence="10">
    <location>
        <begin position="295"/>
        <end position="420"/>
    </location>
</feature>
<feature type="compositionally biased region" description="Low complexity" evidence="10">
    <location>
        <begin position="402"/>
        <end position="420"/>
    </location>
</feature>
<dbReference type="CDD" id="cd00086">
    <property type="entry name" value="homeodomain"/>
    <property type="match status" value="1"/>
</dbReference>
<dbReference type="PROSITE" id="PS00027">
    <property type="entry name" value="HOMEOBOX_1"/>
    <property type="match status" value="1"/>
</dbReference>
<feature type="compositionally biased region" description="Low complexity" evidence="10">
    <location>
        <begin position="324"/>
        <end position="334"/>
    </location>
</feature>
<evidence type="ECO:0000256" key="5">
    <source>
        <dbReference type="ARBA" id="ARBA00023242"/>
    </source>
</evidence>
<sequence>MPIMDASSDSSNNSVDVEEATDVKVQVQQVQQQMQQLQQIHQMQQIQAHMAQAQAQAQAHAAQMQLEPIELSARRAAFSVDHILERNSNFPAMALPGLHGIPNLPNINMATLGMTGPPSAIATVQTKTEPEESTRGDSVTPNRKPLKFSINAILERDDYPRTDRSPSPLEVGTPLQPLCHFPGPEVSLDSLYYLNMMQGAASGTGLASPATQPVVHPFAMNTGSFSWTAARGKPRRGMMRRAVFSDQQRQGLEKRFQIQKYISKPDRRKLAEKLGLKDSQVKIWFQNRRMKWRNSKERELLSSGGSREQTLPTKRNPNPDLSDPKPVNPHVSPSPVVPVPLVPSPPGAGLGPQSLPQSLAIPKRLLGTPAPPPSEGPDSPGAFIEPGREEVPAFHRSPDAPSPSEATTTTPVSTASVVTPTHFHLNTLS</sequence>
<dbReference type="OrthoDB" id="6159439at2759"/>
<dbReference type="PRINTS" id="PR00031">
    <property type="entry name" value="HTHREPRESSR"/>
</dbReference>
<evidence type="ECO:0000256" key="3">
    <source>
        <dbReference type="ARBA" id="ARBA00023125"/>
    </source>
</evidence>
<dbReference type="FunFam" id="1.10.10.60:FF:000177">
    <property type="entry name" value="Homeobox protein DBX1"/>
    <property type="match status" value="1"/>
</dbReference>
<dbReference type="GO" id="GO:0000981">
    <property type="term" value="F:DNA-binding transcription factor activity, RNA polymerase II-specific"/>
    <property type="evidence" value="ECO:0007669"/>
    <property type="project" value="InterPro"/>
</dbReference>
<evidence type="ECO:0000256" key="2">
    <source>
        <dbReference type="ARBA" id="ARBA00022473"/>
    </source>
</evidence>
<dbReference type="GO" id="GO:0005634">
    <property type="term" value="C:nucleus"/>
    <property type="evidence" value="ECO:0007669"/>
    <property type="project" value="UniProtKB-SubCell"/>
</dbReference>
<dbReference type="PANTHER" id="PTHR24331">
    <property type="entry name" value="DBX"/>
    <property type="match status" value="1"/>
</dbReference>
<dbReference type="RefSeq" id="XP_022649585.1">
    <property type="nucleotide sequence ID" value="XM_022793850.1"/>
</dbReference>
<name>A0A7M7JFZ2_VARDE</name>
<evidence type="ECO:0000313" key="13">
    <source>
        <dbReference type="Proteomes" id="UP000594260"/>
    </source>
</evidence>
<keyword evidence="13" id="KW-1185">Reference proteome</keyword>
<feature type="compositionally biased region" description="Polar residues" evidence="10">
    <location>
        <begin position="303"/>
        <end position="316"/>
    </location>
</feature>
<evidence type="ECO:0000256" key="9">
    <source>
        <dbReference type="SAM" id="Coils"/>
    </source>
</evidence>
<dbReference type="RefSeq" id="XP_022649586.1">
    <property type="nucleotide sequence ID" value="XM_022793851.1"/>
</dbReference>
<dbReference type="KEGG" id="vde:111245461"/>
<keyword evidence="9" id="KW-0175">Coiled coil</keyword>
<dbReference type="InterPro" id="IPR000047">
    <property type="entry name" value="HTH_motif"/>
</dbReference>
<proteinExistence type="inferred from homology"/>
<reference evidence="12" key="1">
    <citation type="submission" date="2021-01" db="UniProtKB">
        <authorList>
            <consortium name="EnsemblMetazoa"/>
        </authorList>
    </citation>
    <scope>IDENTIFICATION</scope>
</reference>
<dbReference type="PRINTS" id="PR00024">
    <property type="entry name" value="HOMEOBOX"/>
</dbReference>
<evidence type="ECO:0000256" key="8">
    <source>
        <dbReference type="RuleBase" id="RU000682"/>
    </source>
</evidence>
<evidence type="ECO:0000256" key="6">
    <source>
        <dbReference type="ARBA" id="ARBA00038504"/>
    </source>
</evidence>
<accession>A0A7M7JFZ2</accession>
<evidence type="ECO:0000256" key="4">
    <source>
        <dbReference type="ARBA" id="ARBA00023155"/>
    </source>
</evidence>
<feature type="region of interest" description="Disordered" evidence="10">
    <location>
        <begin position="1"/>
        <end position="20"/>
    </location>
</feature>
<comment type="similarity">
    <text evidence="6">Belongs to the H2.0 homeobox family.</text>
</comment>
<dbReference type="InterPro" id="IPR009057">
    <property type="entry name" value="Homeodomain-like_sf"/>
</dbReference>
<feature type="compositionally biased region" description="Pro residues" evidence="10">
    <location>
        <begin position="335"/>
        <end position="346"/>
    </location>
</feature>
<dbReference type="GO" id="GO:0003677">
    <property type="term" value="F:DNA binding"/>
    <property type="evidence" value="ECO:0007669"/>
    <property type="project" value="UniProtKB-UniRule"/>
</dbReference>
<dbReference type="InParanoid" id="A0A7M7JFZ2"/>
<dbReference type="OMA" id="SSSAXAA"/>
<evidence type="ECO:0000259" key="11">
    <source>
        <dbReference type="PROSITE" id="PS50071"/>
    </source>
</evidence>
<keyword evidence="2" id="KW-0217">Developmental protein</keyword>
<evidence type="ECO:0000256" key="10">
    <source>
        <dbReference type="SAM" id="MobiDB-lite"/>
    </source>
</evidence>
<protein>
    <recommendedName>
        <fullName evidence="11">Homeobox domain-containing protein</fullName>
    </recommendedName>
</protein>
<organism evidence="12 13">
    <name type="scientific">Varroa destructor</name>
    <name type="common">Honeybee mite</name>
    <dbReference type="NCBI Taxonomy" id="109461"/>
    <lineage>
        <taxon>Eukaryota</taxon>
        <taxon>Metazoa</taxon>
        <taxon>Ecdysozoa</taxon>
        <taxon>Arthropoda</taxon>
        <taxon>Chelicerata</taxon>
        <taxon>Arachnida</taxon>
        <taxon>Acari</taxon>
        <taxon>Parasitiformes</taxon>
        <taxon>Mesostigmata</taxon>
        <taxon>Gamasina</taxon>
        <taxon>Dermanyssoidea</taxon>
        <taxon>Varroidae</taxon>
        <taxon>Varroa</taxon>
    </lineage>
</organism>
<dbReference type="EnsemblMetazoa" id="XM_022793851">
    <property type="protein sequence ID" value="XP_022649586"/>
    <property type="gene ID" value="LOC111245461"/>
</dbReference>
<feature type="coiled-coil region" evidence="9">
    <location>
        <begin position="20"/>
        <end position="63"/>
    </location>
</feature>
<dbReference type="SUPFAM" id="SSF46689">
    <property type="entry name" value="Homeodomain-like"/>
    <property type="match status" value="1"/>
</dbReference>
<keyword evidence="3 7" id="KW-0238">DNA-binding</keyword>
<dbReference type="PROSITE" id="PS50071">
    <property type="entry name" value="HOMEOBOX_2"/>
    <property type="match status" value="1"/>
</dbReference>
<dbReference type="InterPro" id="IPR017970">
    <property type="entry name" value="Homeobox_CS"/>
</dbReference>
<feature type="region of interest" description="Disordered" evidence="10">
    <location>
        <begin position="125"/>
        <end position="144"/>
    </location>
</feature>
<feature type="domain" description="Homeobox" evidence="11">
    <location>
        <begin position="235"/>
        <end position="295"/>
    </location>
</feature>
<comment type="subcellular location">
    <subcellularLocation>
        <location evidence="1 7 8">Nucleus</location>
    </subcellularLocation>
</comment>
<dbReference type="InterPro" id="IPR001356">
    <property type="entry name" value="HD"/>
</dbReference>
<dbReference type="GeneID" id="111245461"/>
<evidence type="ECO:0000313" key="12">
    <source>
        <dbReference type="EnsemblMetazoa" id="XP_022649585"/>
    </source>
</evidence>
<dbReference type="Pfam" id="PF00046">
    <property type="entry name" value="Homeodomain"/>
    <property type="match status" value="1"/>
</dbReference>
<dbReference type="EnsemblMetazoa" id="XM_022793850">
    <property type="protein sequence ID" value="XP_022649585"/>
    <property type="gene ID" value="LOC111245461"/>
</dbReference>
<feature type="compositionally biased region" description="Basic and acidic residues" evidence="10">
    <location>
        <begin position="386"/>
        <end position="398"/>
    </location>
</feature>
<keyword evidence="5 7" id="KW-0539">Nucleus</keyword>
<evidence type="ECO:0000256" key="7">
    <source>
        <dbReference type="PROSITE-ProRule" id="PRU00108"/>
    </source>
</evidence>
<dbReference type="PANTHER" id="PTHR24331:SF0">
    <property type="entry name" value="DBX"/>
    <property type="match status" value="1"/>
</dbReference>
<keyword evidence="4 7" id="KW-0371">Homeobox</keyword>
<evidence type="ECO:0000256" key="1">
    <source>
        <dbReference type="ARBA" id="ARBA00004123"/>
    </source>
</evidence>
<dbReference type="FunCoup" id="A0A7M7JFZ2">
    <property type="interactions" value="12"/>
</dbReference>
<dbReference type="AlphaFoldDB" id="A0A7M7JFZ2"/>
<dbReference type="InterPro" id="IPR051662">
    <property type="entry name" value="H2.0_Homeobox_NeuralPatt"/>
</dbReference>
<dbReference type="Proteomes" id="UP000594260">
    <property type="component" value="Unplaced"/>
</dbReference>